<dbReference type="Pfam" id="PF01370">
    <property type="entry name" value="Epimerase"/>
    <property type="match status" value="1"/>
</dbReference>
<sequence length="324" mass="35958">MAKLFILGGTGFLGYYTMLEALSKGYEVKTMALPPMPAEGIIPEGVECSLGNFFELSDEEIIETLEDCEGFIYAAGADERIVPAKPAVKFFYEANVLPTQRVARLAKKAGVKNFVLFGSYFAEFAERLPEFELRKQAYPNTRLLQEQVAFCEGEGEMKVSSLRLPYIFGTMPGRLPLWKMFTDQIKGQPVFPVLQGGTAMVTVQQVAQAAIGALENGAHRGTYAISGINMKYAEFYQMMVDALGQTETTELKVVPYEQMVDRYRAIDKAASDKGVEHGMHVEVSSRLQAEDLFIDPKETMDVLGYKEDDVIASIKESLALCVQD</sequence>
<dbReference type="EMBL" id="JBHSGT010000042">
    <property type="protein sequence ID" value="MFC4710263.1"/>
    <property type="molecule type" value="Genomic_DNA"/>
</dbReference>
<evidence type="ECO:0000313" key="2">
    <source>
        <dbReference type="EMBL" id="MFC4710263.1"/>
    </source>
</evidence>
<dbReference type="Proteomes" id="UP001596026">
    <property type="component" value="Unassembled WGS sequence"/>
</dbReference>
<gene>
    <name evidence="2" type="ORF">ACFO3L_06430</name>
</gene>
<dbReference type="InterPro" id="IPR001509">
    <property type="entry name" value="Epimerase_deHydtase"/>
</dbReference>
<dbReference type="InterPro" id="IPR036291">
    <property type="entry name" value="NAD(P)-bd_dom_sf"/>
</dbReference>
<proteinExistence type="predicted"/>
<name>A0ABV9M6Q6_9ENTE</name>
<dbReference type="PANTHER" id="PTHR48079:SF6">
    <property type="entry name" value="NAD(P)-BINDING DOMAIN-CONTAINING PROTEIN-RELATED"/>
    <property type="match status" value="1"/>
</dbReference>
<protein>
    <submittedName>
        <fullName evidence="2">NAD-dependent epimerase/dehydratase family protein</fullName>
    </submittedName>
</protein>
<dbReference type="PANTHER" id="PTHR48079">
    <property type="entry name" value="PROTEIN YEEZ"/>
    <property type="match status" value="1"/>
</dbReference>
<feature type="domain" description="NAD-dependent epimerase/dehydratase" evidence="1">
    <location>
        <begin position="5"/>
        <end position="224"/>
    </location>
</feature>
<dbReference type="SUPFAM" id="SSF51735">
    <property type="entry name" value="NAD(P)-binding Rossmann-fold domains"/>
    <property type="match status" value="1"/>
</dbReference>
<dbReference type="Gene3D" id="3.40.50.720">
    <property type="entry name" value="NAD(P)-binding Rossmann-like Domain"/>
    <property type="match status" value="1"/>
</dbReference>
<keyword evidence="3" id="KW-1185">Reference proteome</keyword>
<evidence type="ECO:0000313" key="3">
    <source>
        <dbReference type="Proteomes" id="UP001596026"/>
    </source>
</evidence>
<accession>A0ABV9M6Q6</accession>
<dbReference type="RefSeq" id="WP_379965018.1">
    <property type="nucleotide sequence ID" value="NZ_JBHSGT010000042.1"/>
</dbReference>
<organism evidence="2 3">
    <name type="scientific">Enterococcus eurekensis</name>
    <dbReference type="NCBI Taxonomy" id="1159753"/>
    <lineage>
        <taxon>Bacteria</taxon>
        <taxon>Bacillati</taxon>
        <taxon>Bacillota</taxon>
        <taxon>Bacilli</taxon>
        <taxon>Lactobacillales</taxon>
        <taxon>Enterococcaceae</taxon>
        <taxon>Enterococcus</taxon>
    </lineage>
</organism>
<comment type="caution">
    <text evidence="2">The sequence shown here is derived from an EMBL/GenBank/DDBJ whole genome shotgun (WGS) entry which is preliminary data.</text>
</comment>
<reference evidence="3" key="1">
    <citation type="journal article" date="2019" name="Int. J. Syst. Evol. Microbiol.">
        <title>The Global Catalogue of Microorganisms (GCM) 10K type strain sequencing project: providing services to taxonomists for standard genome sequencing and annotation.</title>
        <authorList>
            <consortium name="The Broad Institute Genomics Platform"/>
            <consortium name="The Broad Institute Genome Sequencing Center for Infectious Disease"/>
            <person name="Wu L."/>
            <person name="Ma J."/>
        </authorList>
    </citation>
    <scope>NUCLEOTIDE SEQUENCE [LARGE SCALE GENOMIC DNA]</scope>
    <source>
        <strain evidence="3">CGMCC 1.19061</strain>
    </source>
</reference>
<dbReference type="InterPro" id="IPR051783">
    <property type="entry name" value="NAD(P)-dependent_oxidoreduct"/>
</dbReference>
<evidence type="ECO:0000259" key="1">
    <source>
        <dbReference type="Pfam" id="PF01370"/>
    </source>
</evidence>